<accession>A0A6J7IGP3</accession>
<feature type="domain" description="Response regulatory" evidence="2">
    <location>
        <begin position="21"/>
        <end position="139"/>
    </location>
</feature>
<evidence type="ECO:0000259" key="2">
    <source>
        <dbReference type="PROSITE" id="PS50110"/>
    </source>
</evidence>
<dbReference type="InterPro" id="IPR001789">
    <property type="entry name" value="Sig_transdc_resp-reg_receiver"/>
</dbReference>
<dbReference type="InterPro" id="IPR050595">
    <property type="entry name" value="Bact_response_regulator"/>
</dbReference>
<protein>
    <submittedName>
        <fullName evidence="3">Unannotated protein</fullName>
    </submittedName>
</protein>
<dbReference type="Pfam" id="PF00072">
    <property type="entry name" value="Response_reg"/>
    <property type="match status" value="1"/>
</dbReference>
<dbReference type="PANTHER" id="PTHR44591">
    <property type="entry name" value="STRESS RESPONSE REGULATOR PROTEIN 1"/>
    <property type="match status" value="1"/>
</dbReference>
<organism evidence="3">
    <name type="scientific">freshwater metagenome</name>
    <dbReference type="NCBI Taxonomy" id="449393"/>
    <lineage>
        <taxon>unclassified sequences</taxon>
        <taxon>metagenomes</taxon>
        <taxon>ecological metagenomes</taxon>
    </lineage>
</organism>
<gene>
    <name evidence="3" type="ORF">UFOPK3564_02331</name>
</gene>
<dbReference type="CDD" id="cd17535">
    <property type="entry name" value="REC_NarL-like"/>
    <property type="match status" value="1"/>
</dbReference>
<sequence>MAGDDRAQREGEDHRRAPRVTVLVADDNARFRAGIVRALRRHDDVDVVAEAEDGAEALERVRALRPAVVLADVRMPGLDGLGLARAVTDDPALRDVRVLLLSARHDAALQADAADAGAVDCLDKSTSRREICDAVRGVVVPGTAAS</sequence>
<reference evidence="3" key="1">
    <citation type="submission" date="2020-05" db="EMBL/GenBank/DDBJ databases">
        <authorList>
            <person name="Chiriac C."/>
            <person name="Salcher M."/>
            <person name="Ghai R."/>
            <person name="Kavagutti S V."/>
        </authorList>
    </citation>
    <scope>NUCLEOTIDE SEQUENCE</scope>
</reference>
<dbReference type="PANTHER" id="PTHR44591:SF23">
    <property type="entry name" value="CHEY SUBFAMILY"/>
    <property type="match status" value="1"/>
</dbReference>
<dbReference type="Gene3D" id="3.40.50.2300">
    <property type="match status" value="1"/>
</dbReference>
<dbReference type="SMART" id="SM00448">
    <property type="entry name" value="REC"/>
    <property type="match status" value="1"/>
</dbReference>
<dbReference type="AlphaFoldDB" id="A0A6J7IGP3"/>
<dbReference type="PROSITE" id="PS50110">
    <property type="entry name" value="RESPONSE_REGULATORY"/>
    <property type="match status" value="1"/>
</dbReference>
<dbReference type="EMBL" id="CAFBMK010000158">
    <property type="protein sequence ID" value="CAB4930229.1"/>
    <property type="molecule type" value="Genomic_DNA"/>
</dbReference>
<proteinExistence type="predicted"/>
<evidence type="ECO:0000313" key="3">
    <source>
        <dbReference type="EMBL" id="CAB4930229.1"/>
    </source>
</evidence>
<name>A0A6J7IGP3_9ZZZZ</name>
<dbReference type="GO" id="GO:0000160">
    <property type="term" value="P:phosphorelay signal transduction system"/>
    <property type="evidence" value="ECO:0007669"/>
    <property type="project" value="InterPro"/>
</dbReference>
<dbReference type="InterPro" id="IPR011006">
    <property type="entry name" value="CheY-like_superfamily"/>
</dbReference>
<keyword evidence="1" id="KW-0597">Phosphoprotein</keyword>
<evidence type="ECO:0000256" key="1">
    <source>
        <dbReference type="ARBA" id="ARBA00022553"/>
    </source>
</evidence>
<dbReference type="InterPro" id="IPR058245">
    <property type="entry name" value="NreC/VraR/RcsB-like_REC"/>
</dbReference>
<dbReference type="SUPFAM" id="SSF52172">
    <property type="entry name" value="CheY-like"/>
    <property type="match status" value="1"/>
</dbReference>